<name>A0A5A7R8Q7_STRAF</name>
<dbReference type="Proteomes" id="UP000325081">
    <property type="component" value="Unassembled WGS sequence"/>
</dbReference>
<proteinExistence type="predicted"/>
<keyword evidence="2" id="KW-1185">Reference proteome</keyword>
<sequence length="120" mass="13651">MGQWSLTCMMMNQKNKKPTLLKAKGTTLATRSHNLHVLNEYTLKIQNYNLKIQNHIKGGTRSIFMVPSISSFNIVISLTTQRSLQLEWPRKVASLPKVQSHSHDLVNKILHTVMLCLPSV</sequence>
<gene>
    <name evidence="1" type="ORF">STAS_31229</name>
</gene>
<accession>A0A5A7R8Q7</accession>
<dbReference type="AlphaFoldDB" id="A0A5A7R8Q7"/>
<evidence type="ECO:0000313" key="1">
    <source>
        <dbReference type="EMBL" id="GER53690.1"/>
    </source>
</evidence>
<comment type="caution">
    <text evidence="1">The sequence shown here is derived from an EMBL/GenBank/DDBJ whole genome shotgun (WGS) entry which is preliminary data.</text>
</comment>
<organism evidence="1 2">
    <name type="scientific">Striga asiatica</name>
    <name type="common">Asiatic witchweed</name>
    <name type="synonym">Buchnera asiatica</name>
    <dbReference type="NCBI Taxonomy" id="4170"/>
    <lineage>
        <taxon>Eukaryota</taxon>
        <taxon>Viridiplantae</taxon>
        <taxon>Streptophyta</taxon>
        <taxon>Embryophyta</taxon>
        <taxon>Tracheophyta</taxon>
        <taxon>Spermatophyta</taxon>
        <taxon>Magnoliopsida</taxon>
        <taxon>eudicotyledons</taxon>
        <taxon>Gunneridae</taxon>
        <taxon>Pentapetalae</taxon>
        <taxon>asterids</taxon>
        <taxon>lamiids</taxon>
        <taxon>Lamiales</taxon>
        <taxon>Orobanchaceae</taxon>
        <taxon>Buchnereae</taxon>
        <taxon>Striga</taxon>
    </lineage>
</organism>
<dbReference type="EMBL" id="BKCP01010626">
    <property type="protein sequence ID" value="GER53690.1"/>
    <property type="molecule type" value="Genomic_DNA"/>
</dbReference>
<protein>
    <submittedName>
        <fullName evidence="1">Uncharacterized protein</fullName>
    </submittedName>
</protein>
<evidence type="ECO:0000313" key="2">
    <source>
        <dbReference type="Proteomes" id="UP000325081"/>
    </source>
</evidence>
<reference evidence="2" key="1">
    <citation type="journal article" date="2019" name="Curr. Biol.">
        <title>Genome Sequence of Striga asiatica Provides Insight into the Evolution of Plant Parasitism.</title>
        <authorList>
            <person name="Yoshida S."/>
            <person name="Kim S."/>
            <person name="Wafula E.K."/>
            <person name="Tanskanen J."/>
            <person name="Kim Y.M."/>
            <person name="Honaas L."/>
            <person name="Yang Z."/>
            <person name="Spallek T."/>
            <person name="Conn C.E."/>
            <person name="Ichihashi Y."/>
            <person name="Cheong K."/>
            <person name="Cui S."/>
            <person name="Der J.P."/>
            <person name="Gundlach H."/>
            <person name="Jiao Y."/>
            <person name="Hori C."/>
            <person name="Ishida J.K."/>
            <person name="Kasahara H."/>
            <person name="Kiba T."/>
            <person name="Kim M.S."/>
            <person name="Koo N."/>
            <person name="Laohavisit A."/>
            <person name="Lee Y.H."/>
            <person name="Lumba S."/>
            <person name="McCourt P."/>
            <person name="Mortimer J.C."/>
            <person name="Mutuku J.M."/>
            <person name="Nomura T."/>
            <person name="Sasaki-Sekimoto Y."/>
            <person name="Seto Y."/>
            <person name="Wang Y."/>
            <person name="Wakatake T."/>
            <person name="Sakakibara H."/>
            <person name="Demura T."/>
            <person name="Yamaguchi S."/>
            <person name="Yoneyama K."/>
            <person name="Manabe R.I."/>
            <person name="Nelson D.C."/>
            <person name="Schulman A.H."/>
            <person name="Timko M.P."/>
            <person name="dePamphilis C.W."/>
            <person name="Choi D."/>
            <person name="Shirasu K."/>
        </authorList>
    </citation>
    <scope>NUCLEOTIDE SEQUENCE [LARGE SCALE GENOMIC DNA]</scope>
    <source>
        <strain evidence="2">cv. UVA1</strain>
    </source>
</reference>